<comment type="caution">
    <text evidence="1">The sequence shown here is derived from an EMBL/GenBank/DDBJ whole genome shotgun (WGS) entry which is preliminary data.</text>
</comment>
<evidence type="ECO:0000313" key="1">
    <source>
        <dbReference type="EMBL" id="KAI4587282.1"/>
    </source>
</evidence>
<dbReference type="Proteomes" id="UP001057279">
    <property type="component" value="Linkage Group LG03"/>
</dbReference>
<protein>
    <submittedName>
        <fullName evidence="1">Uncharacterized protein</fullName>
    </submittedName>
</protein>
<accession>A0ACB9VBI9</accession>
<reference evidence="1" key="1">
    <citation type="submission" date="2022-03" db="EMBL/GenBank/DDBJ databases">
        <title>Genomic analyses of argali, domestic sheep and their hybrids provide insights into chromosomal evolution, heterosis and genetic basis of agronomic traits.</title>
        <authorList>
            <person name="Li M."/>
        </authorList>
    </citation>
    <scope>NUCLEOTIDE SEQUENCE</scope>
    <source>
        <strain evidence="1">F1 hybrid</strain>
    </source>
</reference>
<sequence length="337" mass="37053">MTNIKTKRKSPGRSDCSKKSVPSSVLFSSSHTFFMGCHTHSCGFHCKGPIALTSFLPPEKLSELPRVTQLAPVDLDIYQSSYMIDYKPYGKHKYARVTSEEQAKLDTQLRDKEFYRLTHSPNPKLEDGYPAFKRPHMTAKDLGQPGFFPPQDHVAPVEDECRFTSICPSVYPASHAVYLAHDNPNRIRQSADFPCLLEPERQPAPDVGKGYFLLPGCACPFHCAAKVPILNRWGPLMPFYQLSLAAASRGYSLVVVLGLLNVVASLLMVYGLGCSQARGIFPDQGSKPVSLALQVLAVLCLHCCTDFPLAVVSGGYSLVSVPWLLTVVASLAAEHRP</sequence>
<dbReference type="EMBL" id="CM043028">
    <property type="protein sequence ID" value="KAI4587282.1"/>
    <property type="molecule type" value="Genomic_DNA"/>
</dbReference>
<gene>
    <name evidence="1" type="ORF">MJG53_005069</name>
</gene>
<name>A0ACB9VBI9_9CETA</name>
<keyword evidence="2" id="KW-1185">Reference proteome</keyword>
<evidence type="ECO:0000313" key="2">
    <source>
        <dbReference type="Proteomes" id="UP001057279"/>
    </source>
</evidence>
<organism evidence="1 2">
    <name type="scientific">Ovis ammon polii x Ovis aries</name>
    <dbReference type="NCBI Taxonomy" id="2918886"/>
    <lineage>
        <taxon>Eukaryota</taxon>
        <taxon>Metazoa</taxon>
        <taxon>Chordata</taxon>
        <taxon>Craniata</taxon>
        <taxon>Vertebrata</taxon>
        <taxon>Euteleostomi</taxon>
        <taxon>Mammalia</taxon>
        <taxon>Eutheria</taxon>
        <taxon>Laurasiatheria</taxon>
        <taxon>Artiodactyla</taxon>
        <taxon>Ruminantia</taxon>
        <taxon>Pecora</taxon>
        <taxon>Bovidae</taxon>
        <taxon>Caprinae</taxon>
        <taxon>Ovis</taxon>
    </lineage>
</organism>
<proteinExistence type="predicted"/>